<dbReference type="GeneID" id="36560963"/>
<dbReference type="AlphaFoldDB" id="A0A2I2G8G8"/>
<accession>A0A2I2G8G8</accession>
<dbReference type="Proteomes" id="UP000234275">
    <property type="component" value="Unassembled WGS sequence"/>
</dbReference>
<reference evidence="1 2" key="1">
    <citation type="submission" date="2016-12" db="EMBL/GenBank/DDBJ databases">
        <title>The genomes of Aspergillus section Nigri reveals drivers in fungal speciation.</title>
        <authorList>
            <consortium name="DOE Joint Genome Institute"/>
            <person name="Vesth T.C."/>
            <person name="Nybo J."/>
            <person name="Theobald S."/>
            <person name="Brandl J."/>
            <person name="Frisvad J.C."/>
            <person name="Nielsen K.F."/>
            <person name="Lyhne E.K."/>
            <person name="Kogle M.E."/>
            <person name="Kuo A."/>
            <person name="Riley R."/>
            <person name="Clum A."/>
            <person name="Nolan M."/>
            <person name="Lipzen A."/>
            <person name="Salamov A."/>
            <person name="Henrissat B."/>
            <person name="Wiebenga A."/>
            <person name="De Vries R.P."/>
            <person name="Grigoriev I.V."/>
            <person name="Mortensen U.H."/>
            <person name="Andersen M.R."/>
            <person name="Baker S.E."/>
        </authorList>
    </citation>
    <scope>NUCLEOTIDE SEQUENCE [LARGE SCALE GENOMIC DNA]</scope>
    <source>
        <strain evidence="1 2">IBT 23096</strain>
    </source>
</reference>
<dbReference type="OrthoDB" id="3945550at2759"/>
<gene>
    <name evidence="1" type="ORF">P170DRAFT_475488</name>
</gene>
<dbReference type="STRING" id="1392250.A0A2I2G8G8"/>
<sequence length="515" mass="58753">MDTLPAKLILHIAGFLKDEESHALHAFSQVSWRMYHLTAPLLYNTISIRFGEPSDLKEIADECSENGLGRPFLAHAMRLDIVALPWRAHLTDGNLPRTSGSWDRSITIEDFTPASVGSFMEPLMSHHGLPEYRPFRGEWLYYHEENCRPLVSVVSRLNKLKSMHYAMGNSFPRHLLDAVHQYHPTCEIHIWSPQTPRLDPGYNTGVPASMPDRQLDIEVLRSPCLRAIKLDLSDPIRDIDGVVPYLTQAPNLQHIFLSSNRDPGEEDVRNIPERTGDLPRLLSLQSFSLKWYFVENMVLPQTSQPIEISLHRGPGGYFSSSRHSGAAWPIDGDYAEVLTYRALGGFPRLQNLILDLYGNPRPVLSAEDGIFSDESGNIDDRLLHVSLKDAFINFATDQALATAIWTEIFSHQASRKLIRLRVSPSGLQMFRWEIQNVMLHLARSFLVTHGGTKVAEVGGEEQEARIKKFREYYQIRPSEFSRQITRLFHSIWPLTSTDTDWTTCWRSYPLQTNVD</sequence>
<name>A0A2I2G8G8_9EURO</name>
<dbReference type="RefSeq" id="XP_024704479.1">
    <property type="nucleotide sequence ID" value="XM_024853265.1"/>
</dbReference>
<proteinExistence type="predicted"/>
<evidence type="ECO:0000313" key="2">
    <source>
        <dbReference type="Proteomes" id="UP000234275"/>
    </source>
</evidence>
<dbReference type="EMBL" id="MSFO01000004">
    <property type="protein sequence ID" value="PLB49177.1"/>
    <property type="molecule type" value="Genomic_DNA"/>
</dbReference>
<protein>
    <recommendedName>
        <fullName evidence="3">F-box domain-containing protein</fullName>
    </recommendedName>
</protein>
<organism evidence="1 2">
    <name type="scientific">Aspergillus steynii IBT 23096</name>
    <dbReference type="NCBI Taxonomy" id="1392250"/>
    <lineage>
        <taxon>Eukaryota</taxon>
        <taxon>Fungi</taxon>
        <taxon>Dikarya</taxon>
        <taxon>Ascomycota</taxon>
        <taxon>Pezizomycotina</taxon>
        <taxon>Eurotiomycetes</taxon>
        <taxon>Eurotiomycetidae</taxon>
        <taxon>Eurotiales</taxon>
        <taxon>Aspergillaceae</taxon>
        <taxon>Aspergillus</taxon>
        <taxon>Aspergillus subgen. Circumdati</taxon>
    </lineage>
</organism>
<evidence type="ECO:0000313" key="1">
    <source>
        <dbReference type="EMBL" id="PLB49177.1"/>
    </source>
</evidence>
<comment type="caution">
    <text evidence="1">The sequence shown here is derived from an EMBL/GenBank/DDBJ whole genome shotgun (WGS) entry which is preliminary data.</text>
</comment>
<evidence type="ECO:0008006" key="3">
    <source>
        <dbReference type="Google" id="ProtNLM"/>
    </source>
</evidence>
<keyword evidence="2" id="KW-1185">Reference proteome</keyword>
<dbReference type="VEuPathDB" id="FungiDB:P170DRAFT_475488"/>